<gene>
    <name evidence="1" type="ORF">Cvel_29249</name>
</gene>
<reference evidence="1" key="1">
    <citation type="submission" date="2014-11" db="EMBL/GenBank/DDBJ databases">
        <authorList>
            <person name="Otto D Thomas"/>
            <person name="Naeem Raeece"/>
        </authorList>
    </citation>
    <scope>NUCLEOTIDE SEQUENCE</scope>
</reference>
<accession>A0A0G4HMT1</accession>
<organism evidence="1">
    <name type="scientific">Chromera velia CCMP2878</name>
    <dbReference type="NCBI Taxonomy" id="1169474"/>
    <lineage>
        <taxon>Eukaryota</taxon>
        <taxon>Sar</taxon>
        <taxon>Alveolata</taxon>
        <taxon>Colpodellida</taxon>
        <taxon>Chromeraceae</taxon>
        <taxon>Chromera</taxon>
    </lineage>
</organism>
<name>A0A0G4HMT1_9ALVE</name>
<dbReference type="EMBL" id="CDMZ01003195">
    <property type="protein sequence ID" value="CEM45465.1"/>
    <property type="molecule type" value="Genomic_DNA"/>
</dbReference>
<sequence length="169" mass="18920">MVISVLQEVMLPPEAVCLGKPIDPAMLLCDSLQLQILWQEPRGSPNKLEGEGAFVVQWSKKGGDDSCSFPFFMKIWGHEKCLCLAQLFALSLIVNSKDLPNINDLLGLYDEFHGVFSARATVHPPVTFGLVRDVYFDGCAWRGIFDIQQFADDDPVPVYWSQLPLLTCE</sequence>
<evidence type="ECO:0000313" key="1">
    <source>
        <dbReference type="EMBL" id="CEM45465.1"/>
    </source>
</evidence>
<protein>
    <submittedName>
        <fullName evidence="1">Uncharacterized protein</fullName>
    </submittedName>
</protein>
<dbReference type="AlphaFoldDB" id="A0A0G4HMT1"/>
<proteinExistence type="predicted"/>
<dbReference type="VEuPathDB" id="CryptoDB:Cvel_29249"/>